<organism evidence="7 8">
    <name type="scientific">Lysinibacillus macroides</name>
    <dbReference type="NCBI Taxonomy" id="33935"/>
    <lineage>
        <taxon>Bacteria</taxon>
        <taxon>Bacillati</taxon>
        <taxon>Bacillota</taxon>
        <taxon>Bacilli</taxon>
        <taxon>Bacillales</taxon>
        <taxon>Bacillaceae</taxon>
        <taxon>Lysinibacillus</taxon>
    </lineage>
</organism>
<dbReference type="InterPro" id="IPR014227">
    <property type="entry name" value="YtvI-like"/>
</dbReference>
<dbReference type="InterPro" id="IPR002549">
    <property type="entry name" value="AI-2E-like"/>
</dbReference>
<sequence>MNKLNIRKWLFRLLVILSLSVAAYFIIPVSMPLLLAGISAFLLEPLVMFFKRRWKMSRKIAVAVIYILNVILISVICYFSITQMMSQIILVSKQAPYYISKLSDMWLHMQENISKYTEDFPPEVSASLQHTTMDFIKKIEESFLDFFNYSKVSTLFSEIPNLFISLLVYMIALFLFMLDLPKLKQMTYNYLKPNTAQKIKIIINRLKDATVGYMKAHLLVSFIIGGVTLIGLLLIQPKYAITMTIIIWLIDIIPFLGSIIILAPWGLYHLLMGNTAISVKLFILAVILLIIRRVVEPKLMGEHIGLSTLPTLIAMFIGLKLFGIIGLLVGPFVIIFFIALKETGVIKLKFKI</sequence>
<feature type="transmembrane region" description="Helical" evidence="6">
    <location>
        <begin position="241"/>
        <end position="263"/>
    </location>
</feature>
<evidence type="ECO:0000256" key="4">
    <source>
        <dbReference type="ARBA" id="ARBA00022989"/>
    </source>
</evidence>
<keyword evidence="8" id="KW-1185">Reference proteome</keyword>
<dbReference type="PANTHER" id="PTHR21716">
    <property type="entry name" value="TRANSMEMBRANE PROTEIN"/>
    <property type="match status" value="1"/>
</dbReference>
<feature type="transmembrane region" description="Helical" evidence="6">
    <location>
        <begin position="311"/>
        <end position="340"/>
    </location>
</feature>
<dbReference type="RefSeq" id="WP_053996877.1">
    <property type="nucleotide sequence ID" value="NZ_CP065643.1"/>
</dbReference>
<feature type="transmembrane region" description="Helical" evidence="6">
    <location>
        <begin position="159"/>
        <end position="178"/>
    </location>
</feature>
<dbReference type="NCBIfam" id="TIGR02872">
    <property type="entry name" value="spore_ytvI"/>
    <property type="match status" value="1"/>
</dbReference>
<protein>
    <submittedName>
        <fullName evidence="7">Membrane protein</fullName>
    </submittedName>
</protein>
<keyword evidence="3 6" id="KW-0812">Transmembrane</keyword>
<dbReference type="Pfam" id="PF01594">
    <property type="entry name" value="AI-2E_transport"/>
    <property type="match status" value="1"/>
</dbReference>
<comment type="subcellular location">
    <subcellularLocation>
        <location evidence="1">Membrane</location>
        <topology evidence="1">Multi-pass membrane protein</topology>
    </subcellularLocation>
</comment>
<feature type="transmembrane region" description="Helical" evidence="6">
    <location>
        <begin position="270"/>
        <end position="291"/>
    </location>
</feature>
<feature type="transmembrane region" description="Helical" evidence="6">
    <location>
        <begin position="33"/>
        <end position="50"/>
    </location>
</feature>
<comment type="caution">
    <text evidence="7">The sequence shown here is derived from an EMBL/GenBank/DDBJ whole genome shotgun (WGS) entry which is preliminary data.</text>
</comment>
<evidence type="ECO:0000256" key="1">
    <source>
        <dbReference type="ARBA" id="ARBA00004141"/>
    </source>
</evidence>
<evidence type="ECO:0000313" key="8">
    <source>
        <dbReference type="Proteomes" id="UP000037977"/>
    </source>
</evidence>
<name>A0A0M9DH90_9BACI</name>
<gene>
    <name evidence="7" type="ORF">ADM90_21305</name>
</gene>
<reference evidence="7 8" key="1">
    <citation type="submission" date="2015-07" db="EMBL/GenBank/DDBJ databases">
        <title>Genome sequencing project for genomic taxonomy and phylogenomics of Bacillus-like bacteria.</title>
        <authorList>
            <person name="Liu B."/>
            <person name="Wang J."/>
            <person name="Zhu Y."/>
            <person name="Liu G."/>
            <person name="Chen Q."/>
            <person name="Chen Z."/>
            <person name="Che J."/>
            <person name="Ge C."/>
            <person name="Shi H."/>
            <person name="Pan Z."/>
            <person name="Liu X."/>
        </authorList>
    </citation>
    <scope>NUCLEOTIDE SEQUENCE [LARGE SCALE GENOMIC DNA]</scope>
    <source>
        <strain evidence="7 8">DSM 54</strain>
    </source>
</reference>
<dbReference type="Proteomes" id="UP000037977">
    <property type="component" value="Unassembled WGS sequence"/>
</dbReference>
<feature type="transmembrane region" description="Helical" evidence="6">
    <location>
        <begin position="62"/>
        <end position="81"/>
    </location>
</feature>
<dbReference type="GO" id="GO:0055085">
    <property type="term" value="P:transmembrane transport"/>
    <property type="evidence" value="ECO:0007669"/>
    <property type="project" value="TreeGrafter"/>
</dbReference>
<dbReference type="OrthoDB" id="9774361at2"/>
<dbReference type="PATRIC" id="fig|33935.3.peg.4507"/>
<dbReference type="EMBL" id="LGCI01000011">
    <property type="protein sequence ID" value="KOY80376.1"/>
    <property type="molecule type" value="Genomic_DNA"/>
</dbReference>
<comment type="similarity">
    <text evidence="2">Belongs to the autoinducer-2 exporter (AI-2E) (TC 2.A.86) family.</text>
</comment>
<evidence type="ECO:0000256" key="6">
    <source>
        <dbReference type="SAM" id="Phobius"/>
    </source>
</evidence>
<feature type="transmembrane region" description="Helical" evidence="6">
    <location>
        <begin position="9"/>
        <end position="27"/>
    </location>
</feature>
<dbReference type="PANTHER" id="PTHR21716:SF68">
    <property type="entry name" value="TRANSPORT PROTEIN YTVI-RELATED"/>
    <property type="match status" value="1"/>
</dbReference>
<evidence type="ECO:0000256" key="2">
    <source>
        <dbReference type="ARBA" id="ARBA00009773"/>
    </source>
</evidence>
<evidence type="ECO:0000256" key="3">
    <source>
        <dbReference type="ARBA" id="ARBA00022692"/>
    </source>
</evidence>
<evidence type="ECO:0000313" key="7">
    <source>
        <dbReference type="EMBL" id="KOY80376.1"/>
    </source>
</evidence>
<evidence type="ECO:0000256" key="5">
    <source>
        <dbReference type="ARBA" id="ARBA00023136"/>
    </source>
</evidence>
<feature type="transmembrane region" description="Helical" evidence="6">
    <location>
        <begin position="216"/>
        <end position="235"/>
    </location>
</feature>
<proteinExistence type="inferred from homology"/>
<dbReference type="AlphaFoldDB" id="A0A0M9DH90"/>
<dbReference type="GO" id="GO:0016020">
    <property type="term" value="C:membrane"/>
    <property type="evidence" value="ECO:0007669"/>
    <property type="project" value="UniProtKB-SubCell"/>
</dbReference>
<keyword evidence="4 6" id="KW-1133">Transmembrane helix</keyword>
<keyword evidence="5 6" id="KW-0472">Membrane</keyword>
<accession>A0A0M9DH90</accession>